<evidence type="ECO:0000313" key="2">
    <source>
        <dbReference type="Proteomes" id="UP000192391"/>
    </source>
</evidence>
<dbReference type="Proteomes" id="UP000192391">
    <property type="component" value="Chromosome"/>
</dbReference>
<gene>
    <name evidence="1" type="ORF">B2M23_12950</name>
</gene>
<evidence type="ECO:0008006" key="3">
    <source>
        <dbReference type="Google" id="ProtNLM"/>
    </source>
</evidence>
<sequence>MFYRKEDSILKTEKIYYKNNNNAEFYYQEPLKKYPLPSLDNYEYIETGFAFSRALLDYNGFCLHSSAVALDNKAVLFSAPCGTGKSTHTGLWRKYFGEDKAIIINDDKPAIRLMGDTFYVYGTPWSGKSDLNTNVKVPLQAIVFLEQASENCIERLSNKDAVRWLYYQSLRPTGPRSEEKTSNLLNLLDKIVCQIPIYKMGCTISEEAVELSYNTTILGK</sequence>
<evidence type="ECO:0000313" key="1">
    <source>
        <dbReference type="EMBL" id="ARD67971.1"/>
    </source>
</evidence>
<dbReference type="EMBL" id="CP019962">
    <property type="protein sequence ID" value="ARD67971.1"/>
    <property type="molecule type" value="Genomic_DNA"/>
</dbReference>
<organism evidence="1 2">
    <name type="scientific">Eubacterium limosum</name>
    <dbReference type="NCBI Taxonomy" id="1736"/>
    <lineage>
        <taxon>Bacteria</taxon>
        <taxon>Bacillati</taxon>
        <taxon>Bacillota</taxon>
        <taxon>Clostridia</taxon>
        <taxon>Eubacteriales</taxon>
        <taxon>Eubacteriaceae</taxon>
        <taxon>Eubacterium</taxon>
    </lineage>
</organism>
<dbReference type="AlphaFoldDB" id="A0AAC9QZK9"/>
<accession>A0AAC9QZK9</accession>
<dbReference type="KEGG" id="elim:B2M23_12950"/>
<reference evidence="2" key="1">
    <citation type="journal article" date="2017" name="Sci. Rep.">
        <title>Determination of the Genome and Primary Transcriptome of Syngas Fermenting Eubacterium limosum ATCC 8486.</title>
        <authorList>
            <person name="Song Y."/>
            <person name="Shin J."/>
            <person name="Jeong Y."/>
            <person name="Jin S."/>
            <person name="Lee J.K."/>
            <person name="Kim D.R."/>
            <person name="Kim S.C."/>
            <person name="Cho S."/>
            <person name="Cho B.K."/>
        </authorList>
    </citation>
    <scope>NUCLEOTIDE SEQUENCE [LARGE SCALE GENOMIC DNA]</scope>
    <source>
        <strain evidence="2">ATCC 8486</strain>
    </source>
</reference>
<protein>
    <recommendedName>
        <fullName evidence="3">SynChlorMet cassette protein ScmC</fullName>
    </recommendedName>
</protein>
<dbReference type="SUPFAM" id="SSF53795">
    <property type="entry name" value="PEP carboxykinase-like"/>
    <property type="match status" value="1"/>
</dbReference>
<proteinExistence type="predicted"/>
<name>A0AAC9QZK9_EUBLI</name>